<dbReference type="HAMAP" id="MF_01440">
    <property type="entry name" value="CheD"/>
    <property type="match status" value="1"/>
</dbReference>
<comment type="similarity">
    <text evidence="3">Belongs to the CheD family.</text>
</comment>
<dbReference type="EC" id="3.5.1.44" evidence="3"/>
<evidence type="ECO:0000313" key="5">
    <source>
        <dbReference type="Proteomes" id="UP000001494"/>
    </source>
</evidence>
<proteinExistence type="inferred from homology"/>
<protein>
    <recommendedName>
        <fullName evidence="3">Probable chemoreceptor glutamine deamidase CheD</fullName>
        <ecNumber evidence="3">3.5.1.44</ecNumber>
    </recommendedName>
</protein>
<organism evidence="4 5">
    <name type="scientific">Zymomonas mobilis subsp. mobilis (strain ATCC 10988 / DSM 424 / LMG 404 / NCIMB 8938 / NRRL B-806 / ZM1)</name>
    <dbReference type="NCBI Taxonomy" id="555217"/>
    <lineage>
        <taxon>Bacteria</taxon>
        <taxon>Pseudomonadati</taxon>
        <taxon>Pseudomonadota</taxon>
        <taxon>Alphaproteobacteria</taxon>
        <taxon>Sphingomonadales</taxon>
        <taxon>Zymomonadaceae</taxon>
        <taxon>Zymomonas</taxon>
    </lineage>
</organism>
<dbReference type="EMBL" id="CP002850">
    <property type="protein sequence ID" value="AEH62583.1"/>
    <property type="molecule type" value="Genomic_DNA"/>
</dbReference>
<sequence>MAETTMKININNFKRIDVMQGEKQVSSEDDVVFSTVLGSCIAACLYDPIAKIGGMNHFLLAEPSGSDHDPNSLKRYGVYAMEVLINAMLAKGAHRNRLRARLYGGATMRSGFGDIGIKNAEFARRFLQDEHILLNAEDIGGTTARRVDFCPALGLARCRHVENQRPVERLEVVPDKAGDVTFF</sequence>
<dbReference type="PANTHER" id="PTHR35147:SF2">
    <property type="entry name" value="CHEMORECEPTOR GLUTAMINE DEAMIDASE CHED-RELATED"/>
    <property type="match status" value="1"/>
</dbReference>
<dbReference type="OrthoDB" id="9807202at2"/>
<accession>A0A0H3G1J1</accession>
<dbReference type="InterPro" id="IPR038592">
    <property type="entry name" value="CheD-like_sf"/>
</dbReference>
<gene>
    <name evidence="3" type="primary">cheD</name>
    <name evidence="4" type="ordered locus">Zmob_0742</name>
</gene>
<dbReference type="GO" id="GO:0050568">
    <property type="term" value="F:protein-glutamine glutaminase activity"/>
    <property type="evidence" value="ECO:0007669"/>
    <property type="project" value="UniProtKB-UniRule"/>
</dbReference>
<dbReference type="GO" id="GO:0006935">
    <property type="term" value="P:chemotaxis"/>
    <property type="evidence" value="ECO:0007669"/>
    <property type="project" value="UniProtKB-UniRule"/>
</dbReference>
<dbReference type="Proteomes" id="UP000001494">
    <property type="component" value="Chromosome"/>
</dbReference>
<dbReference type="InterPro" id="IPR005659">
    <property type="entry name" value="Chemorcpt_Glu_NH3ase_CheD"/>
</dbReference>
<dbReference type="SUPFAM" id="SSF64438">
    <property type="entry name" value="CNF1/YfiH-like putative cysteine hydrolases"/>
    <property type="match status" value="1"/>
</dbReference>
<dbReference type="SMR" id="A0A0H3G1J1"/>
<dbReference type="RefSeq" id="WP_011240053.1">
    <property type="nucleotide sequence ID" value="NC_017262.1"/>
</dbReference>
<dbReference type="GeneID" id="79904667"/>
<dbReference type="AlphaFoldDB" id="A0A0H3G1J1"/>
<dbReference type="CDD" id="cd16352">
    <property type="entry name" value="CheD"/>
    <property type="match status" value="1"/>
</dbReference>
<comment type="function">
    <text evidence="3">Probably deamidates glutamine residues to glutamate on methyl-accepting chemotaxis receptors (MCPs), playing an important role in chemotaxis.</text>
</comment>
<evidence type="ECO:0000256" key="2">
    <source>
        <dbReference type="ARBA" id="ARBA00022801"/>
    </source>
</evidence>
<evidence type="ECO:0000256" key="3">
    <source>
        <dbReference type="HAMAP-Rule" id="MF_01440"/>
    </source>
</evidence>
<dbReference type="HOGENOM" id="CLU_087854_0_1_5"/>
<evidence type="ECO:0000313" key="4">
    <source>
        <dbReference type="EMBL" id="AEH62583.1"/>
    </source>
</evidence>
<dbReference type="Gene3D" id="3.30.1330.200">
    <property type="match status" value="1"/>
</dbReference>
<keyword evidence="1 3" id="KW-0145">Chemotaxis</keyword>
<reference evidence="4 5" key="1">
    <citation type="journal article" date="2011" name="J. Bacteriol.">
        <title>Genome sequence of the ethanol-producing Zymomonas mobilis subsp. mobilis lectotype strain ATCC 10988.</title>
        <authorList>
            <person name="Pappas K.M."/>
            <person name="Kouvelis V.N."/>
            <person name="Saunders E."/>
            <person name="Brettin T.S."/>
            <person name="Bruce D."/>
            <person name="Detter C."/>
            <person name="Balakireva M."/>
            <person name="Han C.S."/>
            <person name="Savvakis G."/>
            <person name="Kyrpides N.C."/>
            <person name="Typas M.A."/>
        </authorList>
    </citation>
    <scope>NUCLEOTIDE SEQUENCE [LARGE SCALE GENOMIC DNA]</scope>
    <source>
        <strain evidence="5">ATCC 10988 / DSM 424 / CCUG 17860 / LMG 404 / NCIMB 8938 / NRRL B-806 / ZM1</strain>
    </source>
</reference>
<dbReference type="InterPro" id="IPR011324">
    <property type="entry name" value="Cytotoxic_necrot_fac-like_cat"/>
</dbReference>
<dbReference type="PANTHER" id="PTHR35147">
    <property type="entry name" value="CHEMORECEPTOR GLUTAMINE DEAMIDASE CHED-RELATED"/>
    <property type="match status" value="1"/>
</dbReference>
<keyword evidence="2 3" id="KW-0378">Hydrolase</keyword>
<name>A0A0H3G1J1_ZYMMA</name>
<evidence type="ECO:0000256" key="1">
    <source>
        <dbReference type="ARBA" id="ARBA00022500"/>
    </source>
</evidence>
<dbReference type="Pfam" id="PF03975">
    <property type="entry name" value="CheD"/>
    <property type="match status" value="1"/>
</dbReference>
<dbReference type="eggNOG" id="COG1871">
    <property type="taxonomic scope" value="Bacteria"/>
</dbReference>
<dbReference type="KEGG" id="zmm:Zmob_0742"/>
<comment type="catalytic activity">
    <reaction evidence="3">
        <text>L-glutaminyl-[protein] + H2O = L-glutamyl-[protein] + NH4(+)</text>
        <dbReference type="Rhea" id="RHEA:16441"/>
        <dbReference type="Rhea" id="RHEA-COMP:10207"/>
        <dbReference type="Rhea" id="RHEA-COMP:10208"/>
        <dbReference type="ChEBI" id="CHEBI:15377"/>
        <dbReference type="ChEBI" id="CHEBI:28938"/>
        <dbReference type="ChEBI" id="CHEBI:29973"/>
        <dbReference type="ChEBI" id="CHEBI:30011"/>
        <dbReference type="EC" id="3.5.1.44"/>
    </reaction>
</comment>